<dbReference type="InParanoid" id="A2ER40"/>
<evidence type="ECO:0000313" key="10">
    <source>
        <dbReference type="EMBL" id="EAY04859.1"/>
    </source>
</evidence>
<feature type="transmembrane region" description="Helical" evidence="8">
    <location>
        <begin position="116"/>
        <end position="136"/>
    </location>
</feature>
<dbReference type="AlphaFoldDB" id="A2ER40"/>
<proteinExistence type="inferred from homology"/>
<feature type="transmembrane region" description="Helical" evidence="8">
    <location>
        <begin position="184"/>
        <end position="204"/>
    </location>
</feature>
<keyword evidence="3" id="KW-0813">Transport</keyword>
<gene>
    <name evidence="10" type="ORF">TVAG_287730</name>
</gene>
<evidence type="ECO:0000256" key="6">
    <source>
        <dbReference type="ARBA" id="ARBA00022989"/>
    </source>
</evidence>
<evidence type="ECO:0000256" key="1">
    <source>
        <dbReference type="ARBA" id="ARBA00004141"/>
    </source>
</evidence>
<dbReference type="STRING" id="5722.A2ER40"/>
<evidence type="ECO:0000256" key="4">
    <source>
        <dbReference type="ARBA" id="ARBA00022692"/>
    </source>
</evidence>
<evidence type="ECO:0000256" key="7">
    <source>
        <dbReference type="ARBA" id="ARBA00023136"/>
    </source>
</evidence>
<dbReference type="EMBL" id="DS113463">
    <property type="protein sequence ID" value="EAY04859.1"/>
    <property type="molecule type" value="Genomic_DNA"/>
</dbReference>
<dbReference type="GO" id="GO:0015179">
    <property type="term" value="F:L-amino acid transmembrane transporter activity"/>
    <property type="evidence" value="ECO:0000318"/>
    <property type="project" value="GO_Central"/>
</dbReference>
<dbReference type="OrthoDB" id="655540at2759"/>
<dbReference type="InterPro" id="IPR013057">
    <property type="entry name" value="AA_transpt_TM"/>
</dbReference>
<dbReference type="OMA" id="RIFHEPM"/>
<evidence type="ECO:0000256" key="3">
    <source>
        <dbReference type="ARBA" id="ARBA00022448"/>
    </source>
</evidence>
<dbReference type="GO" id="GO:0003333">
    <property type="term" value="P:amino acid transmembrane transport"/>
    <property type="evidence" value="ECO:0000318"/>
    <property type="project" value="GO_Central"/>
</dbReference>
<comment type="similarity">
    <text evidence="2">Belongs to the amino acid/polyamine transporter 2 family.</text>
</comment>
<organism evidence="10 11">
    <name type="scientific">Trichomonas vaginalis (strain ATCC PRA-98 / G3)</name>
    <dbReference type="NCBI Taxonomy" id="412133"/>
    <lineage>
        <taxon>Eukaryota</taxon>
        <taxon>Metamonada</taxon>
        <taxon>Parabasalia</taxon>
        <taxon>Trichomonadida</taxon>
        <taxon>Trichomonadidae</taxon>
        <taxon>Trichomonas</taxon>
    </lineage>
</organism>
<feature type="transmembrane region" description="Helical" evidence="8">
    <location>
        <begin position="345"/>
        <end position="361"/>
    </location>
</feature>
<keyword evidence="7 8" id="KW-0472">Membrane</keyword>
<accession>A2ER40</accession>
<feature type="transmembrane region" description="Helical" evidence="8">
    <location>
        <begin position="403"/>
        <end position="421"/>
    </location>
</feature>
<dbReference type="Proteomes" id="UP000001542">
    <property type="component" value="Unassembled WGS sequence"/>
</dbReference>
<dbReference type="RefSeq" id="XP_001317082.1">
    <property type="nucleotide sequence ID" value="XM_001317047.1"/>
</dbReference>
<keyword evidence="11" id="KW-1185">Reference proteome</keyword>
<dbReference type="VEuPathDB" id="TrichDB:TVAGG3_0784510"/>
<sequence length="434" mass="48984">MIGMNDASLLEAELYSKEETTGMTGIEDQRIFHEPMNEHTSLFDAFQLLLNTAIGSGTLMVPYCYRSGVALSLFTSFIFATIGYFTLSFMAESGYFTHTYDYRGLFAHTFGKNRLWIINVMITCVQLGASMIYSLWNGRLTPKLLGTSGMKFPLGSIRFWTIVIPITFSVPLVCLKSIHILEKLAVLSTFTIILLIVHALYWMIVHIHQNGFDPNGQFRWVHFNAAAITSLSVNSMAYNCHMNLFAALEPMKMATVGRARKLAMTTVVSAYVLYNIFGIFTYFDLFDKIEGSSLECYESKNIFTKITLVGLIFMLILSVPIVVWAARNSVLNLIWKDQPPTTCRWITVGTIISVCAAGLAATSENVIIFFDIVGGFFTPTIIFFMPAIFYIRNQRNEPRWRIIVAWIIACFTVVSICISLYQTGKEIAAEFKKK</sequence>
<evidence type="ECO:0000256" key="8">
    <source>
        <dbReference type="SAM" id="Phobius"/>
    </source>
</evidence>
<dbReference type="eggNOG" id="KOG1305">
    <property type="taxonomic scope" value="Eukaryota"/>
</dbReference>
<dbReference type="Gene3D" id="1.20.1740.10">
    <property type="entry name" value="Amino acid/polyamine transporter I"/>
    <property type="match status" value="1"/>
</dbReference>
<feature type="domain" description="Amino acid transporter transmembrane" evidence="9">
    <location>
        <begin position="40"/>
        <end position="423"/>
    </location>
</feature>
<keyword evidence="5" id="KW-0029">Amino-acid transport</keyword>
<dbReference type="VEuPathDB" id="TrichDB:TVAG_287730"/>
<dbReference type="GO" id="GO:0016020">
    <property type="term" value="C:membrane"/>
    <property type="evidence" value="ECO:0000318"/>
    <property type="project" value="GO_Central"/>
</dbReference>
<reference evidence="10" key="1">
    <citation type="submission" date="2006-10" db="EMBL/GenBank/DDBJ databases">
        <authorList>
            <person name="Amadeo P."/>
            <person name="Zhao Q."/>
            <person name="Wortman J."/>
            <person name="Fraser-Liggett C."/>
            <person name="Carlton J."/>
        </authorList>
    </citation>
    <scope>NUCLEOTIDE SEQUENCE</scope>
    <source>
        <strain evidence="10">G3</strain>
    </source>
</reference>
<comment type="subcellular location">
    <subcellularLocation>
        <location evidence="1">Membrane</location>
        <topology evidence="1">Multi-pass membrane protein</topology>
    </subcellularLocation>
</comment>
<feature type="transmembrane region" description="Helical" evidence="8">
    <location>
        <begin position="367"/>
        <end position="391"/>
    </location>
</feature>
<evidence type="ECO:0000256" key="5">
    <source>
        <dbReference type="ARBA" id="ARBA00022970"/>
    </source>
</evidence>
<evidence type="ECO:0000313" key="11">
    <source>
        <dbReference type="Proteomes" id="UP000001542"/>
    </source>
</evidence>
<evidence type="ECO:0000256" key="2">
    <source>
        <dbReference type="ARBA" id="ARBA00008066"/>
    </source>
</evidence>
<keyword evidence="6 8" id="KW-1133">Transmembrane helix</keyword>
<feature type="transmembrane region" description="Helical" evidence="8">
    <location>
        <begin position="302"/>
        <end position="324"/>
    </location>
</feature>
<dbReference type="PANTHER" id="PTHR22950:SF458">
    <property type="entry name" value="SODIUM-COUPLED NEUTRAL AMINO ACID TRANSPORTER 11-RELATED"/>
    <property type="match status" value="1"/>
</dbReference>
<feature type="transmembrane region" description="Helical" evidence="8">
    <location>
        <begin position="262"/>
        <end position="282"/>
    </location>
</feature>
<feature type="transmembrane region" description="Helical" evidence="8">
    <location>
        <begin position="77"/>
        <end position="96"/>
    </location>
</feature>
<dbReference type="SMR" id="A2ER40"/>
<protein>
    <submittedName>
        <fullName evidence="10">Transmembrane amino acid transporter protein</fullName>
    </submittedName>
</protein>
<dbReference type="KEGG" id="tva:4762742"/>
<name>A2ER40_TRIV3</name>
<reference evidence="10" key="2">
    <citation type="journal article" date="2007" name="Science">
        <title>Draft genome sequence of the sexually transmitted pathogen Trichomonas vaginalis.</title>
        <authorList>
            <person name="Carlton J.M."/>
            <person name="Hirt R.P."/>
            <person name="Silva J.C."/>
            <person name="Delcher A.L."/>
            <person name="Schatz M."/>
            <person name="Zhao Q."/>
            <person name="Wortman J.R."/>
            <person name="Bidwell S.L."/>
            <person name="Alsmark U.C.M."/>
            <person name="Besteiro S."/>
            <person name="Sicheritz-Ponten T."/>
            <person name="Noel C.J."/>
            <person name="Dacks J.B."/>
            <person name="Foster P.G."/>
            <person name="Simillion C."/>
            <person name="Van de Peer Y."/>
            <person name="Miranda-Saavedra D."/>
            <person name="Barton G.J."/>
            <person name="Westrop G.D."/>
            <person name="Mueller S."/>
            <person name="Dessi D."/>
            <person name="Fiori P.L."/>
            <person name="Ren Q."/>
            <person name="Paulsen I."/>
            <person name="Zhang H."/>
            <person name="Bastida-Corcuera F.D."/>
            <person name="Simoes-Barbosa A."/>
            <person name="Brown M.T."/>
            <person name="Hayes R.D."/>
            <person name="Mukherjee M."/>
            <person name="Okumura C.Y."/>
            <person name="Schneider R."/>
            <person name="Smith A.J."/>
            <person name="Vanacova S."/>
            <person name="Villalvazo M."/>
            <person name="Haas B.J."/>
            <person name="Pertea M."/>
            <person name="Feldblyum T.V."/>
            <person name="Utterback T.R."/>
            <person name="Shu C.L."/>
            <person name="Osoegawa K."/>
            <person name="de Jong P.J."/>
            <person name="Hrdy I."/>
            <person name="Horvathova L."/>
            <person name="Zubacova Z."/>
            <person name="Dolezal P."/>
            <person name="Malik S.B."/>
            <person name="Logsdon J.M. Jr."/>
            <person name="Henze K."/>
            <person name="Gupta A."/>
            <person name="Wang C.C."/>
            <person name="Dunne R.L."/>
            <person name="Upcroft J.A."/>
            <person name="Upcroft P."/>
            <person name="White O."/>
            <person name="Salzberg S.L."/>
            <person name="Tang P."/>
            <person name="Chiu C.-H."/>
            <person name="Lee Y.-S."/>
            <person name="Embley T.M."/>
            <person name="Coombs G.H."/>
            <person name="Mottram J.C."/>
            <person name="Tachezy J."/>
            <person name="Fraser-Liggett C.M."/>
            <person name="Johnson P.J."/>
        </authorList>
    </citation>
    <scope>NUCLEOTIDE SEQUENCE [LARGE SCALE GENOMIC DNA]</scope>
    <source>
        <strain evidence="10">G3</strain>
    </source>
</reference>
<dbReference type="PANTHER" id="PTHR22950">
    <property type="entry name" value="AMINO ACID TRANSPORTER"/>
    <property type="match status" value="1"/>
</dbReference>
<keyword evidence="4 8" id="KW-0812">Transmembrane</keyword>
<feature type="transmembrane region" description="Helical" evidence="8">
    <location>
        <begin position="157"/>
        <end position="178"/>
    </location>
</feature>
<evidence type="ECO:0000259" key="9">
    <source>
        <dbReference type="Pfam" id="PF01490"/>
    </source>
</evidence>
<dbReference type="Pfam" id="PF01490">
    <property type="entry name" value="Aa_trans"/>
    <property type="match status" value="1"/>
</dbReference>